<evidence type="ECO:0000256" key="4">
    <source>
        <dbReference type="ARBA" id="ARBA00022603"/>
    </source>
</evidence>
<dbReference type="PANTHER" id="PTHR13069:SF21">
    <property type="entry name" value="ALKYLATED DNA REPAIR PROTEIN ALKB HOMOLOG 8"/>
    <property type="match status" value="1"/>
</dbReference>
<evidence type="ECO:0000256" key="13">
    <source>
        <dbReference type="ARBA" id="ARBA00049802"/>
    </source>
</evidence>
<dbReference type="GO" id="GO:0000049">
    <property type="term" value="F:tRNA binding"/>
    <property type="evidence" value="ECO:0007669"/>
    <property type="project" value="TreeGrafter"/>
</dbReference>
<feature type="region of interest" description="Disordered" evidence="15">
    <location>
        <begin position="347"/>
        <end position="370"/>
    </location>
</feature>
<dbReference type="EMBL" id="RQTK01000285">
    <property type="protein sequence ID" value="RUS82471.1"/>
    <property type="molecule type" value="Genomic_DNA"/>
</dbReference>
<keyword evidence="5" id="KW-0808">Transferase</keyword>
<dbReference type="Gene3D" id="2.60.120.590">
    <property type="entry name" value="Alpha-ketoglutarate-dependent dioxygenase AlkB-like"/>
    <property type="match status" value="1"/>
</dbReference>
<comment type="cofactor">
    <cofactor evidence="1">
        <name>Fe(2+)</name>
        <dbReference type="ChEBI" id="CHEBI:29033"/>
    </cofactor>
</comment>
<feature type="domain" description="RRM" evidence="16">
    <location>
        <begin position="45"/>
        <end position="108"/>
    </location>
</feature>
<organism evidence="18 19">
    <name type="scientific">Elysia chlorotica</name>
    <name type="common">Eastern emerald elysia</name>
    <name type="synonym">Sea slug</name>
    <dbReference type="NCBI Taxonomy" id="188477"/>
    <lineage>
        <taxon>Eukaryota</taxon>
        <taxon>Metazoa</taxon>
        <taxon>Spiralia</taxon>
        <taxon>Lophotrochozoa</taxon>
        <taxon>Mollusca</taxon>
        <taxon>Gastropoda</taxon>
        <taxon>Heterobranchia</taxon>
        <taxon>Euthyneura</taxon>
        <taxon>Panpulmonata</taxon>
        <taxon>Sacoglossa</taxon>
        <taxon>Placobranchoidea</taxon>
        <taxon>Plakobranchidae</taxon>
        <taxon>Elysia</taxon>
    </lineage>
</organism>
<dbReference type="OrthoDB" id="271595at2759"/>
<keyword evidence="7 14" id="KW-0694">RNA-binding</keyword>
<dbReference type="GO" id="GO:0008757">
    <property type="term" value="F:S-adenosylmethionine-dependent methyltransferase activity"/>
    <property type="evidence" value="ECO:0007669"/>
    <property type="project" value="InterPro"/>
</dbReference>
<evidence type="ECO:0000256" key="15">
    <source>
        <dbReference type="SAM" id="MobiDB-lite"/>
    </source>
</evidence>
<dbReference type="GO" id="GO:0005737">
    <property type="term" value="C:cytoplasm"/>
    <property type="evidence" value="ECO:0007669"/>
    <property type="project" value="TreeGrafter"/>
</dbReference>
<evidence type="ECO:0000256" key="14">
    <source>
        <dbReference type="PROSITE-ProRule" id="PRU00176"/>
    </source>
</evidence>
<dbReference type="InterPro" id="IPR035979">
    <property type="entry name" value="RBD_domain_sf"/>
</dbReference>
<dbReference type="InterPro" id="IPR000504">
    <property type="entry name" value="RRM_dom"/>
</dbReference>
<dbReference type="Pfam" id="PF08241">
    <property type="entry name" value="Methyltransf_11"/>
    <property type="match status" value="1"/>
</dbReference>
<evidence type="ECO:0000256" key="9">
    <source>
        <dbReference type="ARBA" id="ARBA00023268"/>
    </source>
</evidence>
<comment type="caution">
    <text evidence="18">The sequence shown here is derived from an EMBL/GenBank/DDBJ whole genome shotgun (WGS) entry which is preliminary data.</text>
</comment>
<dbReference type="InterPro" id="IPR037151">
    <property type="entry name" value="AlkB-like_sf"/>
</dbReference>
<feature type="compositionally biased region" description="Basic and acidic residues" evidence="15">
    <location>
        <begin position="531"/>
        <end position="548"/>
    </location>
</feature>
<keyword evidence="9" id="KW-0511">Multifunctional enzyme</keyword>
<evidence type="ECO:0000259" key="17">
    <source>
        <dbReference type="PROSITE" id="PS51471"/>
    </source>
</evidence>
<dbReference type="Gene3D" id="3.40.50.150">
    <property type="entry name" value="Vaccinia Virus protein VP39"/>
    <property type="match status" value="2"/>
</dbReference>
<dbReference type="SUPFAM" id="SSF51197">
    <property type="entry name" value="Clavaminate synthase-like"/>
    <property type="match status" value="1"/>
</dbReference>
<dbReference type="GO" id="GO:0106335">
    <property type="term" value="F:tRNA (5-carboxymethyluridine(34)-5-O)-methyltransferase activity"/>
    <property type="evidence" value="ECO:0007669"/>
    <property type="project" value="UniProtKB-EC"/>
</dbReference>
<comment type="similarity">
    <text evidence="2">Belongs to the alkB family.</text>
</comment>
<evidence type="ECO:0000256" key="3">
    <source>
        <dbReference type="ARBA" id="ARBA00012808"/>
    </source>
</evidence>
<feature type="region of interest" description="Disordered" evidence="15">
    <location>
        <begin position="619"/>
        <end position="643"/>
    </location>
</feature>
<evidence type="ECO:0000259" key="16">
    <source>
        <dbReference type="PROSITE" id="PS50102"/>
    </source>
</evidence>
<evidence type="ECO:0000256" key="6">
    <source>
        <dbReference type="ARBA" id="ARBA00022833"/>
    </source>
</evidence>
<feature type="region of interest" description="Disordered" evidence="15">
    <location>
        <begin position="524"/>
        <end position="548"/>
    </location>
</feature>
<comment type="function">
    <text evidence="11">Catalyzes the methylation of 5-carboxymethyl uridine to 5-methylcarboxymethyl uridine at the wobble position of the anticodon loop in tRNA via its methyltransferase domain. Catalyzes the last step in the formation of 5-methylcarboxymethyl uridine at the wobble position of the anticodon loop in target tRNA. Has a preference for tRNA(Arg) and tRNA(Glu), and does not bind tRNA(Lys). Binds tRNA and catalyzes the iron and alpha-ketoglutarate dependent hydroxylation of 5-methylcarboxymethyl uridine at the wobble position of the anticodon loop in tRNA via its dioxygenase domain, giving rise to 5-(S)-methoxycarbonylhydroxymethyluridine; has a preference for tRNA(Gly). Required for normal survival after DNA damage. May inhibit apoptosis and promote cell survival and angiogenesis.</text>
</comment>
<evidence type="ECO:0000256" key="8">
    <source>
        <dbReference type="ARBA" id="ARBA00023004"/>
    </source>
</evidence>
<dbReference type="InterPro" id="IPR013216">
    <property type="entry name" value="Methyltransf_11"/>
</dbReference>
<evidence type="ECO:0000313" key="18">
    <source>
        <dbReference type="EMBL" id="RUS82471.1"/>
    </source>
</evidence>
<accession>A0A3S0ZTK3</accession>
<feature type="region of interest" description="Disordered" evidence="15">
    <location>
        <begin position="560"/>
        <end position="589"/>
    </location>
</feature>
<sequence length="753" mass="83800">MASPLTVDNDLKRSDKKLAKKMVKIEKRLMENENILISQESTKILCVQNGGLVNGVSQEELLPLFSKFGVMSGIVMLPRKQYCFVCYADAASAALAHEKLNGFLLRRGPDPAQDVYLYLCFVEKVPPSISPSYEKPPGLDIVEEFVSEETEQALIKLMDLDADGTAKETSLMKHRRVKHFGFEFKYGINDVDVNDPLTDGIPSICHEFLNRAKDQGLVDHFPDQLTINSYEPGQGIPAHVDTREAFEDGIIALSLGSQVVMDFRHDDGRHVSVLLPRRSLMVMRGESRYVWSHGITPRKSDIVAAQACRNLTDSRGTDENDGGLTLQNRGRRVSFTFRKVIKDRQASKHDSCKNDDSGDVSLEDTSVPQTEEEAVALERKHVNKVYEDIADHFSGTRYKPWPRVIEFVMQQPPLSLLADVGCGNGKCLGANKELFEIGSDFSSNLASICHSRGFETCVGDVTCLPFRSGSFDVVLCIAVIHHMATKHRRHKALSEVVRVLRRGGRALVYVWAMEQELNKSQSKYIKPRRQMRQDGVTHQDAADTTSDRLTCDSTSVRAHENGAEKLVGKQSDKVSEDSDIGTGECSVGDTVSGPASGLVSCSQQECHKPDLKTPIAVRQISTRHRNNVTEKSPDLEDLSSTETSTNACSVTSVSADSSSEVSQASHDKKLAVHVNRTQFKDQDLLVPWQLKTKSADKTRSDGSDEPVKADLFHRFYHVFRQGELEAMCKRVPGCAVTQSYYDQGNWCVVLERL</sequence>
<dbReference type="GO" id="GO:0005634">
    <property type="term" value="C:nucleus"/>
    <property type="evidence" value="ECO:0007669"/>
    <property type="project" value="TreeGrafter"/>
</dbReference>
<protein>
    <recommendedName>
        <fullName evidence="3">tRNA (carboxymethyluridine(34)-5-O)-methyltransferase</fullName>
        <ecNumber evidence="3">2.1.1.229</ecNumber>
    </recommendedName>
    <alternativeName>
        <fullName evidence="12">Alkylated DNA repair protein alkB homolog 8</fullName>
    </alternativeName>
    <alternativeName>
        <fullName evidence="13">S-adenosyl-L-methionine-dependent tRNA methyltransferase ALKBH8</fullName>
    </alternativeName>
</protein>
<reference evidence="18 19" key="1">
    <citation type="submission" date="2019-01" db="EMBL/GenBank/DDBJ databases">
        <title>A draft genome assembly of the solar-powered sea slug Elysia chlorotica.</title>
        <authorList>
            <person name="Cai H."/>
            <person name="Li Q."/>
            <person name="Fang X."/>
            <person name="Li J."/>
            <person name="Curtis N.E."/>
            <person name="Altenburger A."/>
            <person name="Shibata T."/>
            <person name="Feng M."/>
            <person name="Maeda T."/>
            <person name="Schwartz J.A."/>
            <person name="Shigenobu S."/>
            <person name="Lundholm N."/>
            <person name="Nishiyama T."/>
            <person name="Yang H."/>
            <person name="Hasebe M."/>
            <person name="Li S."/>
            <person name="Pierce S.K."/>
            <person name="Wang J."/>
        </authorList>
    </citation>
    <scope>NUCLEOTIDE SEQUENCE [LARGE SCALE GENOMIC DNA]</scope>
    <source>
        <strain evidence="18">EC2010</strain>
        <tissue evidence="18">Whole organism of an adult</tissue>
    </source>
</reference>
<dbReference type="InterPro" id="IPR027450">
    <property type="entry name" value="AlkB-like"/>
</dbReference>
<evidence type="ECO:0000256" key="7">
    <source>
        <dbReference type="ARBA" id="ARBA00022884"/>
    </source>
</evidence>
<evidence type="ECO:0000313" key="19">
    <source>
        <dbReference type="Proteomes" id="UP000271974"/>
    </source>
</evidence>
<dbReference type="InterPro" id="IPR005123">
    <property type="entry name" value="Oxoglu/Fe-dep_dioxygenase_dom"/>
</dbReference>
<evidence type="ECO:0000256" key="1">
    <source>
        <dbReference type="ARBA" id="ARBA00001954"/>
    </source>
</evidence>
<keyword evidence="6" id="KW-0862">Zinc</keyword>
<dbReference type="InterPro" id="IPR012677">
    <property type="entry name" value="Nucleotide-bd_a/b_plait_sf"/>
</dbReference>
<dbReference type="PROSITE" id="PS50102">
    <property type="entry name" value="RRM"/>
    <property type="match status" value="1"/>
</dbReference>
<dbReference type="GO" id="GO:0030488">
    <property type="term" value="P:tRNA methylation"/>
    <property type="evidence" value="ECO:0007669"/>
    <property type="project" value="TreeGrafter"/>
</dbReference>
<dbReference type="Proteomes" id="UP000271974">
    <property type="component" value="Unassembled WGS sequence"/>
</dbReference>
<dbReference type="SUPFAM" id="SSF53335">
    <property type="entry name" value="S-adenosyl-L-methionine-dependent methyltransferases"/>
    <property type="match status" value="1"/>
</dbReference>
<evidence type="ECO:0000256" key="2">
    <source>
        <dbReference type="ARBA" id="ARBA00007879"/>
    </source>
</evidence>
<dbReference type="AlphaFoldDB" id="A0A3S0ZTK3"/>
<evidence type="ECO:0000256" key="10">
    <source>
        <dbReference type="ARBA" id="ARBA00034996"/>
    </source>
</evidence>
<dbReference type="Gene3D" id="3.30.70.330">
    <property type="match status" value="1"/>
</dbReference>
<evidence type="ECO:0000256" key="5">
    <source>
        <dbReference type="ARBA" id="ARBA00022679"/>
    </source>
</evidence>
<keyword evidence="8" id="KW-0408">Iron</keyword>
<dbReference type="PROSITE" id="PS51471">
    <property type="entry name" value="FE2OG_OXY"/>
    <property type="match status" value="1"/>
</dbReference>
<dbReference type="Pfam" id="PF13532">
    <property type="entry name" value="2OG-FeII_Oxy_2"/>
    <property type="match status" value="1"/>
</dbReference>
<gene>
    <name evidence="18" type="ORF">EGW08_009777</name>
</gene>
<dbReference type="GO" id="GO:0002098">
    <property type="term" value="P:tRNA wobble uridine modification"/>
    <property type="evidence" value="ECO:0007669"/>
    <property type="project" value="TreeGrafter"/>
</dbReference>
<dbReference type="STRING" id="188477.A0A3S0ZTK3"/>
<keyword evidence="4" id="KW-0489">Methyltransferase</keyword>
<dbReference type="CDD" id="cd02440">
    <property type="entry name" value="AdoMet_MTases"/>
    <property type="match status" value="1"/>
</dbReference>
<dbReference type="PANTHER" id="PTHR13069">
    <property type="entry name" value="ALKYLATED DNA REPAIR PROTEIN ALKB HOMOLOG 8"/>
    <property type="match status" value="1"/>
</dbReference>
<dbReference type="Pfam" id="PF00076">
    <property type="entry name" value="RRM_1"/>
    <property type="match status" value="1"/>
</dbReference>
<proteinExistence type="inferred from homology"/>
<dbReference type="InterPro" id="IPR029063">
    <property type="entry name" value="SAM-dependent_MTases_sf"/>
</dbReference>
<keyword evidence="19" id="KW-1185">Reference proteome</keyword>
<dbReference type="SUPFAM" id="SSF54928">
    <property type="entry name" value="RNA-binding domain, RBD"/>
    <property type="match status" value="1"/>
</dbReference>
<evidence type="ECO:0000256" key="11">
    <source>
        <dbReference type="ARBA" id="ARBA00045506"/>
    </source>
</evidence>
<feature type="compositionally biased region" description="Basic and acidic residues" evidence="15">
    <location>
        <begin position="560"/>
        <end position="576"/>
    </location>
</feature>
<name>A0A3S0ZTK3_ELYCH</name>
<dbReference type="InterPro" id="IPR051422">
    <property type="entry name" value="AlkB_tRNA_MeTrf/Diox"/>
</dbReference>
<feature type="domain" description="Fe2OG dioxygenase" evidence="17">
    <location>
        <begin position="221"/>
        <end position="341"/>
    </location>
</feature>
<comment type="catalytic activity">
    <reaction evidence="10">
        <text>5-(carboxymethyl)uridine(34) in tRNA + S-adenosyl-L-methionine = 5-(2-methoxy-2-oxoethyl)uridine(34) in tRNA + S-adenosyl-L-homocysteine</text>
        <dbReference type="Rhea" id="RHEA:43208"/>
        <dbReference type="Rhea" id="RHEA-COMP:10407"/>
        <dbReference type="Rhea" id="RHEA-COMP:10408"/>
        <dbReference type="ChEBI" id="CHEBI:57856"/>
        <dbReference type="ChEBI" id="CHEBI:59789"/>
        <dbReference type="ChEBI" id="CHEBI:74851"/>
        <dbReference type="ChEBI" id="CHEBI:74882"/>
        <dbReference type="EC" id="2.1.1.229"/>
    </reaction>
</comment>
<evidence type="ECO:0000256" key="12">
    <source>
        <dbReference type="ARBA" id="ARBA00049786"/>
    </source>
</evidence>
<dbReference type="EC" id="2.1.1.229" evidence="3"/>
<feature type="compositionally biased region" description="Basic and acidic residues" evidence="15">
    <location>
        <begin position="347"/>
        <end position="356"/>
    </location>
</feature>